<dbReference type="KEGG" id="nkf:Nkreftii_001959"/>
<protein>
    <submittedName>
        <fullName evidence="1">Uncharacterized protein</fullName>
    </submittedName>
</protein>
<gene>
    <name evidence="1" type="ORF">Nkreftii_001959</name>
</gene>
<organism evidence="1 2">
    <name type="scientific">Candidatus Nitrospira kreftii</name>
    <dbReference type="NCBI Taxonomy" id="2652173"/>
    <lineage>
        <taxon>Bacteria</taxon>
        <taxon>Pseudomonadati</taxon>
        <taxon>Nitrospirota</taxon>
        <taxon>Nitrospiria</taxon>
        <taxon>Nitrospirales</taxon>
        <taxon>Nitrospiraceae</taxon>
        <taxon>Nitrospira</taxon>
    </lineage>
</organism>
<reference evidence="1 2" key="1">
    <citation type="journal article" date="2020" name="ISME J.">
        <title>Enrichment and physiological characterization of a novel comammox Nitrospira indicates ammonium inhibition of complete nitrification.</title>
        <authorList>
            <person name="Sakoula D."/>
            <person name="Koch H."/>
            <person name="Frank J."/>
            <person name="Jetten M.S.M."/>
            <person name="van Kessel M.A.H.J."/>
            <person name="Lucker S."/>
        </authorList>
    </citation>
    <scope>NUCLEOTIDE SEQUENCE [LARGE SCALE GENOMIC DNA]</scope>
    <source>
        <strain evidence="1">Comreactor17</strain>
    </source>
</reference>
<proteinExistence type="predicted"/>
<name>A0A7S8IZP3_9BACT</name>
<evidence type="ECO:0000313" key="1">
    <source>
        <dbReference type="EMBL" id="QPD04185.1"/>
    </source>
</evidence>
<dbReference type="Proteomes" id="UP000593737">
    <property type="component" value="Chromosome"/>
</dbReference>
<accession>A0A7S8IZP3</accession>
<dbReference type="EMBL" id="CP047423">
    <property type="protein sequence ID" value="QPD04185.1"/>
    <property type="molecule type" value="Genomic_DNA"/>
</dbReference>
<dbReference type="AlphaFoldDB" id="A0A7S8IZP3"/>
<sequence length="45" mass="5179">MAVQRGRSERRGESYFVPYVEPLSDARTMLADFFSVPLSLMRGRV</sequence>
<evidence type="ECO:0000313" key="2">
    <source>
        <dbReference type="Proteomes" id="UP000593737"/>
    </source>
</evidence>